<dbReference type="InterPro" id="IPR019826">
    <property type="entry name" value="Carboxylesterase_B_AS"/>
</dbReference>
<name>A0A8H5CYX0_9AGAR</name>
<evidence type="ECO:0000313" key="6">
    <source>
        <dbReference type="Proteomes" id="UP000559027"/>
    </source>
</evidence>
<dbReference type="Gene3D" id="3.40.50.1820">
    <property type="entry name" value="alpha/beta hydrolase"/>
    <property type="match status" value="1"/>
</dbReference>
<evidence type="ECO:0000256" key="3">
    <source>
        <dbReference type="RuleBase" id="RU361235"/>
    </source>
</evidence>
<keyword evidence="2 3" id="KW-0378">Hydrolase</keyword>
<evidence type="ECO:0000313" key="5">
    <source>
        <dbReference type="EMBL" id="KAF5350556.1"/>
    </source>
</evidence>
<accession>A0A8H5CYX0</accession>
<protein>
    <recommendedName>
        <fullName evidence="3">Carboxylic ester hydrolase</fullName>
        <ecNumber evidence="3">3.1.1.-</ecNumber>
    </recommendedName>
</protein>
<dbReference type="PROSITE" id="PS00941">
    <property type="entry name" value="CARBOXYLESTERASE_B_2"/>
    <property type="match status" value="1"/>
</dbReference>
<dbReference type="InterPro" id="IPR050309">
    <property type="entry name" value="Type-B_Carboxylest/Lipase"/>
</dbReference>
<evidence type="ECO:0000256" key="2">
    <source>
        <dbReference type="ARBA" id="ARBA00022801"/>
    </source>
</evidence>
<dbReference type="GO" id="GO:0016787">
    <property type="term" value="F:hydrolase activity"/>
    <property type="evidence" value="ECO:0007669"/>
    <property type="project" value="UniProtKB-KW"/>
</dbReference>
<dbReference type="EMBL" id="JAACJO010000014">
    <property type="protein sequence ID" value="KAF5350556.1"/>
    <property type="molecule type" value="Genomic_DNA"/>
</dbReference>
<dbReference type="InterPro" id="IPR002018">
    <property type="entry name" value="CarbesteraseB"/>
</dbReference>
<reference evidence="5 6" key="1">
    <citation type="journal article" date="2020" name="ISME J.">
        <title>Uncovering the hidden diversity of litter-decomposition mechanisms in mushroom-forming fungi.</title>
        <authorList>
            <person name="Floudas D."/>
            <person name="Bentzer J."/>
            <person name="Ahren D."/>
            <person name="Johansson T."/>
            <person name="Persson P."/>
            <person name="Tunlid A."/>
        </authorList>
    </citation>
    <scope>NUCLEOTIDE SEQUENCE [LARGE SCALE GENOMIC DNA]</scope>
    <source>
        <strain evidence="5 6">CBS 146.42</strain>
    </source>
</reference>
<dbReference type="PROSITE" id="PS00122">
    <property type="entry name" value="CARBOXYLESTERASE_B_1"/>
    <property type="match status" value="1"/>
</dbReference>
<dbReference type="Proteomes" id="UP000559027">
    <property type="component" value="Unassembled WGS sequence"/>
</dbReference>
<feature type="chain" id="PRO_5034803757" description="Carboxylic ester hydrolase" evidence="3">
    <location>
        <begin position="20"/>
        <end position="554"/>
    </location>
</feature>
<dbReference type="PANTHER" id="PTHR11559">
    <property type="entry name" value="CARBOXYLESTERASE"/>
    <property type="match status" value="1"/>
</dbReference>
<feature type="domain" description="Carboxylesterase type B" evidence="4">
    <location>
        <begin position="22"/>
        <end position="539"/>
    </location>
</feature>
<evidence type="ECO:0000256" key="1">
    <source>
        <dbReference type="ARBA" id="ARBA00005964"/>
    </source>
</evidence>
<feature type="signal peptide" evidence="3">
    <location>
        <begin position="1"/>
        <end position="19"/>
    </location>
</feature>
<dbReference type="OrthoDB" id="408631at2759"/>
<dbReference type="EC" id="3.1.1.-" evidence="3"/>
<dbReference type="AlphaFoldDB" id="A0A8H5CYX0"/>
<gene>
    <name evidence="5" type="ORF">D9756_008574</name>
</gene>
<keyword evidence="3" id="KW-0732">Signal</keyword>
<evidence type="ECO:0000259" key="4">
    <source>
        <dbReference type="Pfam" id="PF00135"/>
    </source>
</evidence>
<sequence length="554" mass="60248">MRLGLLSAAAAALIVVSYGAPEVKIGKTTLIGRDVTGLKQDFFGGIPFAEPPLGNLRLKPPVLKTTLDSKTFDASNFKEGCLQPVFNTPGTPTLSVSEDCLTINIFRPSNLPSNAKLPVLFWVYGGGFQFGASATFNGSAIVAQAVERGTPLIYVNFNYRLGPLGYPQGVEAANEHALNLALKDTLAALEWVQANIEAFGGDKRKVTVFGESAGAIMTSILYLNSNLDKLARGTILESGSQATSVDFGPERRQGNWDNFVAGIASCSSLSGTNHTFDCVRQANSTEIFAGLLAAIGEAPELFGFDPTIDGPGGLYPDIPSRLFARGQFARLPFISGTNLDEGTIFVPTTINSEDTLRDFIVANFSPPIVQPSDLQDAVDRLFELYPDNPVLGSPFNTGNNTFRLSGEFKRAAAIQGDLVFTSQRRFWQQTAADAGIKTWGYLFTQPQPQNPDFFGVSHGSEINYVYGVPTDQSASALRVSALMIDYWVSFATSLNPNDGKGLERPMWEQFTPHNQRVIQLNGDNTTMIDDTFRREQMDFINSVPATFLHRRGIF</sequence>
<organism evidence="5 6">
    <name type="scientific">Leucocoprinus leucothites</name>
    <dbReference type="NCBI Taxonomy" id="201217"/>
    <lineage>
        <taxon>Eukaryota</taxon>
        <taxon>Fungi</taxon>
        <taxon>Dikarya</taxon>
        <taxon>Basidiomycota</taxon>
        <taxon>Agaricomycotina</taxon>
        <taxon>Agaricomycetes</taxon>
        <taxon>Agaricomycetidae</taxon>
        <taxon>Agaricales</taxon>
        <taxon>Agaricineae</taxon>
        <taxon>Agaricaceae</taxon>
        <taxon>Leucocoprinus</taxon>
    </lineage>
</organism>
<comment type="caution">
    <text evidence="5">The sequence shown here is derived from an EMBL/GenBank/DDBJ whole genome shotgun (WGS) entry which is preliminary data.</text>
</comment>
<keyword evidence="6" id="KW-1185">Reference proteome</keyword>
<dbReference type="InterPro" id="IPR029058">
    <property type="entry name" value="AB_hydrolase_fold"/>
</dbReference>
<proteinExistence type="inferred from homology"/>
<dbReference type="Pfam" id="PF00135">
    <property type="entry name" value="COesterase"/>
    <property type="match status" value="1"/>
</dbReference>
<dbReference type="InterPro" id="IPR019819">
    <property type="entry name" value="Carboxylesterase_B_CS"/>
</dbReference>
<comment type="similarity">
    <text evidence="1 3">Belongs to the type-B carboxylesterase/lipase family.</text>
</comment>
<dbReference type="SUPFAM" id="SSF53474">
    <property type="entry name" value="alpha/beta-Hydrolases"/>
    <property type="match status" value="1"/>
</dbReference>